<evidence type="ECO:0000256" key="2">
    <source>
        <dbReference type="ARBA" id="ARBA00022963"/>
    </source>
</evidence>
<dbReference type="Proteomes" id="UP000683925">
    <property type="component" value="Unassembled WGS sequence"/>
</dbReference>
<dbReference type="Pfam" id="PF00387">
    <property type="entry name" value="PI-PLC-Y"/>
    <property type="match status" value="1"/>
</dbReference>
<dbReference type="PROSITE" id="PS50008">
    <property type="entry name" value="PIPLC_Y_DOMAIN"/>
    <property type="match status" value="1"/>
</dbReference>
<dbReference type="InterPro" id="IPR001192">
    <property type="entry name" value="PI-PLC_fam"/>
</dbReference>
<dbReference type="SMART" id="SM00149">
    <property type="entry name" value="PLCYc"/>
    <property type="match status" value="1"/>
</dbReference>
<dbReference type="InterPro" id="IPR000909">
    <property type="entry name" value="PLipase_C_PInositol-sp_X_dom"/>
</dbReference>
<proteinExistence type="predicted"/>
<dbReference type="GO" id="GO:0004435">
    <property type="term" value="F:phosphatidylinositol-4,5-bisphosphate phospholipase C activity"/>
    <property type="evidence" value="ECO:0007669"/>
    <property type="project" value="UniProtKB-EC"/>
</dbReference>
<dbReference type="SMART" id="SM00239">
    <property type="entry name" value="C2"/>
    <property type="match status" value="1"/>
</dbReference>
<dbReference type="OMA" id="MLHGSSM"/>
<feature type="domain" description="C2" evidence="5">
    <location>
        <begin position="558"/>
        <end position="690"/>
    </location>
</feature>
<evidence type="ECO:0000259" key="5">
    <source>
        <dbReference type="PROSITE" id="PS50004"/>
    </source>
</evidence>
<evidence type="ECO:0000259" key="6">
    <source>
        <dbReference type="PROSITE" id="PS50008"/>
    </source>
</evidence>
<keyword evidence="2" id="KW-0442">Lipid degradation</keyword>
<gene>
    <name evidence="7" type="ORF">POCTA_138.1.T1560063</name>
</gene>
<dbReference type="OrthoDB" id="312543at2759"/>
<dbReference type="GO" id="GO:0035556">
    <property type="term" value="P:intracellular signal transduction"/>
    <property type="evidence" value="ECO:0007669"/>
    <property type="project" value="InterPro"/>
</dbReference>
<evidence type="ECO:0000256" key="3">
    <source>
        <dbReference type="ARBA" id="ARBA00023098"/>
    </source>
</evidence>
<dbReference type="PROSITE" id="PS50007">
    <property type="entry name" value="PIPLC_X_DOMAIN"/>
    <property type="match status" value="1"/>
</dbReference>
<dbReference type="CDD" id="cd08558">
    <property type="entry name" value="PI-PLCc_eukaryota"/>
    <property type="match status" value="1"/>
</dbReference>
<evidence type="ECO:0000313" key="8">
    <source>
        <dbReference type="Proteomes" id="UP000683925"/>
    </source>
</evidence>
<dbReference type="GO" id="GO:0016042">
    <property type="term" value="P:lipid catabolic process"/>
    <property type="evidence" value="ECO:0007669"/>
    <property type="project" value="UniProtKB-KW"/>
</dbReference>
<dbReference type="EMBL" id="CAJJDP010000158">
    <property type="protein sequence ID" value="CAD8212004.1"/>
    <property type="molecule type" value="Genomic_DNA"/>
</dbReference>
<protein>
    <recommendedName>
        <fullName evidence="1">phosphoinositide phospholipase C</fullName>
        <ecNumber evidence="1">3.1.4.11</ecNumber>
    </recommendedName>
</protein>
<sequence>MNQVANHEGVNQLVYGILVKIKMHKSKRTQIILFLSPNEARMIQMLDPLGTFSNYFDLTQISDITSEEQNKLKIINSQGIFIKLYFDNYQQQNIIREGLQYLIAEAFRIQKQLDSYNQIWSNALKLITKSDLDMDNRLNFKEFQFLIGELQIEIQERKLLQLFDKHQKNNQLDEATLYKLLMEITRKHELIQLYQKYCSKQEGLFDDPHNTMLMSAHDLETFFLIEQGQKDYKAQKQCYNFYDFQNIIFNQENSIFQAKDFDKSQPLTQYLINSSHNTYLETNQLTGQSSCFAYQDAFKMGFKCVELDCWDGQDGEPNVTHGHTLVNDIKFIDVIRTVREFAFFKDDNPAILSLEMHCSLKQQRRIADILRSVLGDMLFVIKDYKAKQFASLQELQRKVLIKYKADEEFLQEKLQLSDHSLSLSLYCTQTKEDMLIQFEDEQDNDNQLNQYSKTLDSKQVKKSCREILEITSLFAVSLKLNVNPDLVWVVSSVSEDKIQDVVKKNQGKFQDYVNTYFVRIYPLGLRFDSSNFDPFPSWSAGAQMVALNIQTKDIFMLYNYGMFLNSSYILKSKNDIQMTLFIQILSASNIVWEEEKRRQQEVVDPYIKVRIAGNKEDVNNSEKWRTEVIYDNGYHPIFNYKCKIQLKHAQQDVIYFQAYSYSLLGDSLLGQYCLSPLNLRRGYRIVPLLNSQLKPLLNSFVLVNIKIEY</sequence>
<dbReference type="PANTHER" id="PTHR10336:SF209">
    <property type="entry name" value="PHOSPHOINOSITIDE PHOSPHOLIPASE C"/>
    <property type="match status" value="1"/>
</dbReference>
<keyword evidence="3" id="KW-0443">Lipid metabolism</keyword>
<dbReference type="Pfam" id="PF00168">
    <property type="entry name" value="C2"/>
    <property type="match status" value="1"/>
</dbReference>
<name>A0A8S1YLQ9_PAROT</name>
<dbReference type="PANTHER" id="PTHR10336">
    <property type="entry name" value="PHOSPHOINOSITIDE-SPECIFIC PHOSPHOLIPASE C FAMILY PROTEIN"/>
    <property type="match status" value="1"/>
</dbReference>
<dbReference type="Pfam" id="PF00388">
    <property type="entry name" value="PI-PLC-X"/>
    <property type="match status" value="1"/>
</dbReference>
<dbReference type="InterPro" id="IPR018247">
    <property type="entry name" value="EF_Hand_1_Ca_BS"/>
</dbReference>
<accession>A0A8S1YLQ9</accession>
<keyword evidence="8" id="KW-1185">Reference proteome</keyword>
<evidence type="ECO:0000313" key="7">
    <source>
        <dbReference type="EMBL" id="CAD8212004.1"/>
    </source>
</evidence>
<dbReference type="InterPro" id="IPR000008">
    <property type="entry name" value="C2_dom"/>
</dbReference>
<comment type="caution">
    <text evidence="7">The sequence shown here is derived from an EMBL/GenBank/DDBJ whole genome shotgun (WGS) entry which is preliminary data.</text>
</comment>
<dbReference type="CDD" id="cd00275">
    <property type="entry name" value="C2_PLC_like"/>
    <property type="match status" value="1"/>
</dbReference>
<evidence type="ECO:0000256" key="1">
    <source>
        <dbReference type="ARBA" id="ARBA00012368"/>
    </source>
</evidence>
<feature type="domain" description="PI-PLC Y-box" evidence="6">
    <location>
        <begin position="490"/>
        <end position="563"/>
    </location>
</feature>
<dbReference type="PROSITE" id="PS50004">
    <property type="entry name" value="C2"/>
    <property type="match status" value="1"/>
</dbReference>
<dbReference type="EC" id="3.1.4.11" evidence="1"/>
<reference evidence="7" key="1">
    <citation type="submission" date="2021-01" db="EMBL/GenBank/DDBJ databases">
        <authorList>
            <consortium name="Genoscope - CEA"/>
            <person name="William W."/>
        </authorList>
    </citation>
    <scope>NUCLEOTIDE SEQUENCE</scope>
</reference>
<dbReference type="PROSITE" id="PS00018">
    <property type="entry name" value="EF_HAND_1"/>
    <property type="match status" value="1"/>
</dbReference>
<dbReference type="SMART" id="SM00148">
    <property type="entry name" value="PLCXc"/>
    <property type="match status" value="1"/>
</dbReference>
<keyword evidence="4" id="KW-0807">Transducer</keyword>
<dbReference type="AlphaFoldDB" id="A0A8S1YLQ9"/>
<dbReference type="InterPro" id="IPR001711">
    <property type="entry name" value="PLipase_C_Pinositol-sp_Y"/>
</dbReference>
<evidence type="ECO:0000256" key="4">
    <source>
        <dbReference type="ARBA" id="ARBA00023224"/>
    </source>
</evidence>
<organism evidence="7 8">
    <name type="scientific">Paramecium octaurelia</name>
    <dbReference type="NCBI Taxonomy" id="43137"/>
    <lineage>
        <taxon>Eukaryota</taxon>
        <taxon>Sar</taxon>
        <taxon>Alveolata</taxon>
        <taxon>Ciliophora</taxon>
        <taxon>Intramacronucleata</taxon>
        <taxon>Oligohymenophorea</taxon>
        <taxon>Peniculida</taxon>
        <taxon>Parameciidae</taxon>
        <taxon>Paramecium</taxon>
    </lineage>
</organism>